<evidence type="ECO:0000313" key="9">
    <source>
        <dbReference type="EMBL" id="MBW0557335.1"/>
    </source>
</evidence>
<gene>
    <name evidence="9" type="ORF">O181_097050</name>
</gene>
<dbReference type="GO" id="GO:0003964">
    <property type="term" value="F:RNA-directed DNA polymerase activity"/>
    <property type="evidence" value="ECO:0007669"/>
    <property type="project" value="UniProtKB-KW"/>
</dbReference>
<dbReference type="CDD" id="cd09274">
    <property type="entry name" value="RNase_HI_RT_Ty3"/>
    <property type="match status" value="1"/>
</dbReference>
<evidence type="ECO:0000256" key="2">
    <source>
        <dbReference type="ARBA" id="ARBA00022695"/>
    </source>
</evidence>
<evidence type="ECO:0000256" key="3">
    <source>
        <dbReference type="ARBA" id="ARBA00022722"/>
    </source>
</evidence>
<protein>
    <recommendedName>
        <fullName evidence="8">Reverse transcriptase RNase H-like domain-containing protein</fullName>
    </recommendedName>
</protein>
<dbReference type="OrthoDB" id="2505288at2759"/>
<evidence type="ECO:0000256" key="5">
    <source>
        <dbReference type="ARBA" id="ARBA00022801"/>
    </source>
</evidence>
<dbReference type="PANTHER" id="PTHR34072">
    <property type="entry name" value="ENZYMATIC POLYPROTEIN-RELATED"/>
    <property type="match status" value="1"/>
</dbReference>
<dbReference type="Pfam" id="PF17917">
    <property type="entry name" value="RT_RNaseH"/>
    <property type="match status" value="1"/>
</dbReference>
<reference evidence="9" key="1">
    <citation type="submission" date="2021-03" db="EMBL/GenBank/DDBJ databases">
        <title>Draft genome sequence of rust myrtle Austropuccinia psidii MF-1, a brazilian biotype.</title>
        <authorList>
            <person name="Quecine M.C."/>
            <person name="Pachon D.M.R."/>
            <person name="Bonatelli M.L."/>
            <person name="Correr F.H."/>
            <person name="Franceschini L.M."/>
            <person name="Leite T.F."/>
            <person name="Margarido G.R.A."/>
            <person name="Almeida C.A."/>
            <person name="Ferrarezi J.A."/>
            <person name="Labate C.A."/>
        </authorList>
    </citation>
    <scope>NUCLEOTIDE SEQUENCE</scope>
    <source>
        <strain evidence="9">MF-1</strain>
    </source>
</reference>
<sequence length="329" mass="37731">MDLPPLSYHDSLEELWDEEQEPEEIESVMKVVPSVYNQYLDVFSKVKAEKLPPHHACDHHIELEGSLPPSVSPTQRGIHDSSNPSLPPIVETNVSNYALGAVLSQVSDSGKHPIAFDSGMHTPAELNYEIHDKVLLGIVWDLKCWSAFRLSLYSPFEVLINHSALQSFMSSKVLSHRQARWAEFRPEFHFSITYCPGFLATLPNALSRCDDIYTERGEDFIIKNPMNFQQLIRQDEVQPSRFFAVKWNSFQILLNQFRRNYGKILGAEVSFKNLVVLPNDPTIQLSILQKRNDSALAGHPGQENIRFDYETEDNITINQQYYDCSYEIK</sequence>
<dbReference type="InterPro" id="IPR041373">
    <property type="entry name" value="RT_RNaseH"/>
</dbReference>
<keyword evidence="5" id="KW-0378">Hydrolase</keyword>
<keyword evidence="6" id="KW-0695">RNA-directed DNA polymerase</keyword>
<evidence type="ECO:0000256" key="6">
    <source>
        <dbReference type="ARBA" id="ARBA00022918"/>
    </source>
</evidence>
<organism evidence="9 10">
    <name type="scientific">Austropuccinia psidii MF-1</name>
    <dbReference type="NCBI Taxonomy" id="1389203"/>
    <lineage>
        <taxon>Eukaryota</taxon>
        <taxon>Fungi</taxon>
        <taxon>Dikarya</taxon>
        <taxon>Basidiomycota</taxon>
        <taxon>Pucciniomycotina</taxon>
        <taxon>Pucciniomycetes</taxon>
        <taxon>Pucciniales</taxon>
        <taxon>Sphaerophragmiaceae</taxon>
        <taxon>Austropuccinia</taxon>
    </lineage>
</organism>
<dbReference type="InterPro" id="IPR043502">
    <property type="entry name" value="DNA/RNA_pol_sf"/>
</dbReference>
<evidence type="ECO:0000259" key="8">
    <source>
        <dbReference type="Pfam" id="PF17917"/>
    </source>
</evidence>
<keyword evidence="4" id="KW-0255">Endonuclease</keyword>
<accession>A0A9Q3J8T2</accession>
<keyword evidence="1" id="KW-0808">Transferase</keyword>
<dbReference type="AlphaFoldDB" id="A0A9Q3J8T2"/>
<keyword evidence="10" id="KW-1185">Reference proteome</keyword>
<feature type="domain" description="Reverse transcriptase RNase H-like" evidence="8">
    <location>
        <begin position="84"/>
        <end position="184"/>
    </location>
</feature>
<feature type="region of interest" description="Disordered" evidence="7">
    <location>
        <begin position="65"/>
        <end position="85"/>
    </location>
</feature>
<feature type="compositionally biased region" description="Polar residues" evidence="7">
    <location>
        <begin position="72"/>
        <end position="84"/>
    </location>
</feature>
<proteinExistence type="predicted"/>
<dbReference type="Proteomes" id="UP000765509">
    <property type="component" value="Unassembled WGS sequence"/>
</dbReference>
<dbReference type="EMBL" id="AVOT02065150">
    <property type="protein sequence ID" value="MBW0557335.1"/>
    <property type="molecule type" value="Genomic_DNA"/>
</dbReference>
<name>A0A9Q3J8T2_9BASI</name>
<keyword evidence="2" id="KW-0548">Nucleotidyltransferase</keyword>
<dbReference type="GO" id="GO:0016787">
    <property type="term" value="F:hydrolase activity"/>
    <property type="evidence" value="ECO:0007669"/>
    <property type="project" value="UniProtKB-KW"/>
</dbReference>
<evidence type="ECO:0000256" key="1">
    <source>
        <dbReference type="ARBA" id="ARBA00022679"/>
    </source>
</evidence>
<evidence type="ECO:0000256" key="4">
    <source>
        <dbReference type="ARBA" id="ARBA00022759"/>
    </source>
</evidence>
<dbReference type="GO" id="GO:0004519">
    <property type="term" value="F:endonuclease activity"/>
    <property type="evidence" value="ECO:0007669"/>
    <property type="project" value="UniProtKB-KW"/>
</dbReference>
<comment type="caution">
    <text evidence="9">The sequence shown here is derived from an EMBL/GenBank/DDBJ whole genome shotgun (WGS) entry which is preliminary data.</text>
</comment>
<keyword evidence="3" id="KW-0540">Nuclease</keyword>
<evidence type="ECO:0000313" key="10">
    <source>
        <dbReference type="Proteomes" id="UP000765509"/>
    </source>
</evidence>
<evidence type="ECO:0000256" key="7">
    <source>
        <dbReference type="SAM" id="MobiDB-lite"/>
    </source>
</evidence>
<dbReference type="SUPFAM" id="SSF56672">
    <property type="entry name" value="DNA/RNA polymerases"/>
    <property type="match status" value="1"/>
</dbReference>